<evidence type="ECO:0000313" key="2">
    <source>
        <dbReference type="Proteomes" id="UP001174694"/>
    </source>
</evidence>
<proteinExistence type="predicted"/>
<sequence length="559" mass="63437">MTFPTTWYFHSSAPEFFICSWCFVEHIYTSRFQDQFVGTILNDEKPRECLFSRPRMNKVLFPDATSTGSLQGVLEWMKRRSAIPKCKGVDGAKGAAGVKWYSTIGNEINGFVACEACYEDICLTNSFASHLEPTPNCQAADDVWFCDMAVRFVQGVYTESGKTKNWTNFVTEAEARMNRISSCPKGSRSSGSSRAWFRPKNRDPGGLVICAACYCDHVGLTADSSAWERATELDGRLDINVTCDMGQFNLLIAMLRAVEREDYSIWWTAVREVARQPHCDSKGVKDGVWYTLPSRPAGFEVCGACYAAVLRSLDIERFFVRRSDIPPGESRLCSLHPSYQRFQSVVNKLLETFYLQDTARLERWAVDYADTPICGRDKDFKDRVWYGWEECTICPECYLEFIKGTSLAGAMPLRGARIPQMSLCEMYSPRMRQLYLEACETGDPSQLLEHATLRRRVYFETVPPIRAILFRAQMRLGEQVRLNAASTTYKMMGGLEAIGHTSHYTYGNAAVGYGHENLHSFQGAVYGQQGMEVFRAGQMQGVNDKFVIKELEERWRAVE</sequence>
<reference evidence="1" key="1">
    <citation type="submission" date="2022-07" db="EMBL/GenBank/DDBJ databases">
        <title>Fungi with potential for degradation of polypropylene.</title>
        <authorList>
            <person name="Gostincar C."/>
        </authorList>
    </citation>
    <scope>NUCLEOTIDE SEQUENCE</scope>
    <source>
        <strain evidence="1">EXF-13308</strain>
    </source>
</reference>
<gene>
    <name evidence="1" type="ORF">NKR23_g6165</name>
</gene>
<evidence type="ECO:0000313" key="1">
    <source>
        <dbReference type="EMBL" id="KAJ9144063.1"/>
    </source>
</evidence>
<organism evidence="1 2">
    <name type="scientific">Pleurostoma richardsiae</name>
    <dbReference type="NCBI Taxonomy" id="41990"/>
    <lineage>
        <taxon>Eukaryota</taxon>
        <taxon>Fungi</taxon>
        <taxon>Dikarya</taxon>
        <taxon>Ascomycota</taxon>
        <taxon>Pezizomycotina</taxon>
        <taxon>Sordariomycetes</taxon>
        <taxon>Sordariomycetidae</taxon>
        <taxon>Calosphaeriales</taxon>
        <taxon>Pleurostomataceae</taxon>
        <taxon>Pleurostoma</taxon>
    </lineage>
</organism>
<dbReference type="EMBL" id="JANBVO010000017">
    <property type="protein sequence ID" value="KAJ9144063.1"/>
    <property type="molecule type" value="Genomic_DNA"/>
</dbReference>
<accession>A0AA38RRJ8</accession>
<comment type="caution">
    <text evidence="1">The sequence shown here is derived from an EMBL/GenBank/DDBJ whole genome shotgun (WGS) entry which is preliminary data.</text>
</comment>
<dbReference type="Proteomes" id="UP001174694">
    <property type="component" value="Unassembled WGS sequence"/>
</dbReference>
<protein>
    <submittedName>
        <fullName evidence="1">Integral membrane protein</fullName>
    </submittedName>
</protein>
<name>A0AA38RRJ8_9PEZI</name>
<keyword evidence="2" id="KW-1185">Reference proteome</keyword>
<dbReference type="AlphaFoldDB" id="A0AA38RRJ8"/>